<evidence type="ECO:0000313" key="1">
    <source>
        <dbReference type="EMBL" id="KAL3858518.1"/>
    </source>
</evidence>
<gene>
    <name evidence="1" type="ORF">ACJMK2_013103</name>
</gene>
<proteinExistence type="predicted"/>
<dbReference type="AlphaFoldDB" id="A0ABD3VCL8"/>
<name>A0ABD3VCL8_SINWO</name>
<comment type="caution">
    <text evidence="1">The sequence shown here is derived from an EMBL/GenBank/DDBJ whole genome shotgun (WGS) entry which is preliminary data.</text>
</comment>
<organism evidence="1 2">
    <name type="scientific">Sinanodonta woodiana</name>
    <name type="common">Chinese pond mussel</name>
    <name type="synonym">Anodonta woodiana</name>
    <dbReference type="NCBI Taxonomy" id="1069815"/>
    <lineage>
        <taxon>Eukaryota</taxon>
        <taxon>Metazoa</taxon>
        <taxon>Spiralia</taxon>
        <taxon>Lophotrochozoa</taxon>
        <taxon>Mollusca</taxon>
        <taxon>Bivalvia</taxon>
        <taxon>Autobranchia</taxon>
        <taxon>Heteroconchia</taxon>
        <taxon>Palaeoheterodonta</taxon>
        <taxon>Unionida</taxon>
        <taxon>Unionoidea</taxon>
        <taxon>Unionidae</taxon>
        <taxon>Unioninae</taxon>
        <taxon>Sinanodonta</taxon>
    </lineage>
</organism>
<reference evidence="1 2" key="1">
    <citation type="submission" date="2024-11" db="EMBL/GenBank/DDBJ databases">
        <title>Chromosome-level genome assembly of the freshwater bivalve Anodonta woodiana.</title>
        <authorList>
            <person name="Chen X."/>
        </authorList>
    </citation>
    <scope>NUCLEOTIDE SEQUENCE [LARGE SCALE GENOMIC DNA]</scope>
    <source>
        <strain evidence="1">MN2024</strain>
        <tissue evidence="1">Gills</tissue>
    </source>
</reference>
<protein>
    <submittedName>
        <fullName evidence="1">Uncharacterized protein</fullName>
    </submittedName>
</protein>
<dbReference type="Proteomes" id="UP001634394">
    <property type="component" value="Unassembled WGS sequence"/>
</dbReference>
<keyword evidence="2" id="KW-1185">Reference proteome</keyword>
<accession>A0ABD3VCL8</accession>
<sequence length="555" mass="64872">MTESPITEKTSRISVTTRSPQLVVKLPTPVPASKIALTQLRVYYTWPNIRSEPYHDKLPNNSFVFTWKKTPQLPPESHTILLPTGAYDIEDINDEIQERIEAVTGPNRIAIPDEPDKYPIEIHVKEPLLGTTIEINSPNYSVDIYHSTIRSLLGWPEFPPGSIDIANLPLEPQRDNYISSQSNYHDAVLTFDKQFNISNYFNEQKYGTETWLLINQNNITLQSFAMKRDFKQYFDDITAEISKYLPDFNKIITNTEICNNIISYMDEINSNIIQRVLTHNNAKTRTEFATTYKISVDDIAAFKIPKFNTTQIKKDLNDILNKKFKQIHETWLNNLHVVHYQLPEPKFSDFYTDKLPEASTSLKYLHDFSFLHEDDIYNKYSYEVFDGTETDIISKEEYRQHGNLVFRFAFGDRGTYEYSIRDITACFNNQCEQFRTQLQQLRRYLQQSLILDVTTRRSSILQQQQLLNQIIADMNFINDKFLSLIYEDKSPQKDKFNKLFSLNNINMVFYKLPGWCAADLKDSLRNLINEYFPQIYALWVKINPPNIILASNNSP</sequence>
<dbReference type="EMBL" id="JBJQND010000013">
    <property type="protein sequence ID" value="KAL3858518.1"/>
    <property type="molecule type" value="Genomic_DNA"/>
</dbReference>
<evidence type="ECO:0000313" key="2">
    <source>
        <dbReference type="Proteomes" id="UP001634394"/>
    </source>
</evidence>